<sequence>LASTFRPFKPTMSSNSEITLLHSQAACVFFGEDLNAENELMCEWKIDAIPDVKLCYINNMPTEPFLVAKNCIKFFPFRYQLYRRSSSEEAKLPSTSINCESQLLDFVNSVFLTTDPRNEAVYERKEVSSEEIYNITAQYITLYEKKKRAAFTQFATKNGAHFLKAQTTRKRMDSGLRVERKIVYIIKADDRDYAALSTVPADVQALVKSHESLEYIVVDRLKETGRYEVYRRMEILQTADCLDSFNCRKGLPHRSI</sequence>
<evidence type="ECO:0000313" key="1">
    <source>
        <dbReference type="EMBL" id="RCH82746.1"/>
    </source>
</evidence>
<proteinExistence type="predicted"/>
<dbReference type="AlphaFoldDB" id="A0A367IYK4"/>
<keyword evidence="2" id="KW-1185">Reference proteome</keyword>
<gene>
    <name evidence="1" type="ORF">CU097_005871</name>
</gene>
<comment type="caution">
    <text evidence="1">The sequence shown here is derived from an EMBL/GenBank/DDBJ whole genome shotgun (WGS) entry which is preliminary data.</text>
</comment>
<accession>A0A367IYK4</accession>
<organism evidence="1 2">
    <name type="scientific">Rhizopus azygosporus</name>
    <name type="common">Rhizopus microsporus var. azygosporus</name>
    <dbReference type="NCBI Taxonomy" id="86630"/>
    <lineage>
        <taxon>Eukaryota</taxon>
        <taxon>Fungi</taxon>
        <taxon>Fungi incertae sedis</taxon>
        <taxon>Mucoromycota</taxon>
        <taxon>Mucoromycotina</taxon>
        <taxon>Mucoromycetes</taxon>
        <taxon>Mucorales</taxon>
        <taxon>Mucorineae</taxon>
        <taxon>Rhizopodaceae</taxon>
        <taxon>Rhizopus</taxon>
    </lineage>
</organism>
<evidence type="ECO:0000313" key="2">
    <source>
        <dbReference type="Proteomes" id="UP000252139"/>
    </source>
</evidence>
<dbReference type="Proteomes" id="UP000252139">
    <property type="component" value="Unassembled WGS sequence"/>
</dbReference>
<dbReference type="EMBL" id="PJQL01002910">
    <property type="protein sequence ID" value="RCH82746.1"/>
    <property type="molecule type" value="Genomic_DNA"/>
</dbReference>
<feature type="non-terminal residue" evidence="1">
    <location>
        <position position="1"/>
    </location>
</feature>
<reference evidence="1 2" key="1">
    <citation type="journal article" date="2018" name="G3 (Bethesda)">
        <title>Phylogenetic and Phylogenomic Definition of Rhizopus Species.</title>
        <authorList>
            <person name="Gryganskyi A.P."/>
            <person name="Golan J."/>
            <person name="Dolatabadi S."/>
            <person name="Mondo S."/>
            <person name="Robb S."/>
            <person name="Idnurm A."/>
            <person name="Muszewska A."/>
            <person name="Steczkiewicz K."/>
            <person name="Masonjones S."/>
            <person name="Liao H.L."/>
            <person name="Gajdeczka M.T."/>
            <person name="Anike F."/>
            <person name="Vuek A."/>
            <person name="Anishchenko I.M."/>
            <person name="Voigt K."/>
            <person name="de Hoog G.S."/>
            <person name="Smith M.E."/>
            <person name="Heitman J."/>
            <person name="Vilgalys R."/>
            <person name="Stajich J.E."/>
        </authorList>
    </citation>
    <scope>NUCLEOTIDE SEQUENCE [LARGE SCALE GENOMIC DNA]</scope>
    <source>
        <strain evidence="1 2">CBS 357.93</strain>
    </source>
</reference>
<protein>
    <submittedName>
        <fullName evidence="1">Uncharacterized protein</fullName>
    </submittedName>
</protein>
<dbReference type="OrthoDB" id="2272036at2759"/>
<name>A0A367IYK4_RHIAZ</name>